<evidence type="ECO:0000313" key="2">
    <source>
        <dbReference type="Proteomes" id="UP000183461"/>
    </source>
</evidence>
<dbReference type="Proteomes" id="UP000183461">
    <property type="component" value="Unassembled WGS sequence"/>
</dbReference>
<reference evidence="1 2" key="1">
    <citation type="submission" date="2016-11" db="EMBL/GenBank/DDBJ databases">
        <authorList>
            <person name="Jaros S."/>
            <person name="Januszkiewicz K."/>
            <person name="Wedrychowicz H."/>
        </authorList>
    </citation>
    <scope>NUCLEOTIDE SEQUENCE [LARGE SCALE GENOMIC DNA]</scope>
    <source>
        <strain evidence="1 2">YL228</strain>
    </source>
</reference>
<proteinExistence type="predicted"/>
<accession>A0A1K1PRH0</accession>
<name>A0A1K1PRH0_RUMFL</name>
<protein>
    <submittedName>
        <fullName evidence="1">Uncharacterized protein</fullName>
    </submittedName>
</protein>
<organism evidence="1 2">
    <name type="scientific">Ruminococcus flavefaciens</name>
    <dbReference type="NCBI Taxonomy" id="1265"/>
    <lineage>
        <taxon>Bacteria</taxon>
        <taxon>Bacillati</taxon>
        <taxon>Bacillota</taxon>
        <taxon>Clostridia</taxon>
        <taxon>Eubacteriales</taxon>
        <taxon>Oscillospiraceae</taxon>
        <taxon>Ruminococcus</taxon>
    </lineage>
</organism>
<evidence type="ECO:0000313" key="1">
    <source>
        <dbReference type="EMBL" id="SFW50092.1"/>
    </source>
</evidence>
<gene>
    <name evidence="1" type="ORF">SAMN02910280_0065</name>
</gene>
<sequence>MAISRIYFVEAIWYNRLQETKKELYTVQKEIIDSDTYRKIKKMNREKLTKFILQYGDELLGEQVKTIDLPALEAELSKIKGIGDKRLKEIMVVIEKFLDV</sequence>
<dbReference type="EMBL" id="FPIP01000010">
    <property type="protein sequence ID" value="SFW50092.1"/>
    <property type="molecule type" value="Genomic_DNA"/>
</dbReference>
<dbReference type="AlphaFoldDB" id="A0A1K1PRH0"/>